<keyword evidence="2 5" id="KW-0812">Transmembrane</keyword>
<dbReference type="RefSeq" id="WP_134297207.1">
    <property type="nucleotide sequence ID" value="NZ_CP038013.1"/>
</dbReference>
<keyword evidence="7" id="KW-1185">Reference proteome</keyword>
<evidence type="ECO:0000256" key="5">
    <source>
        <dbReference type="SAM" id="Phobius"/>
    </source>
</evidence>
<evidence type="ECO:0000256" key="1">
    <source>
        <dbReference type="ARBA" id="ARBA00004141"/>
    </source>
</evidence>
<feature type="transmembrane region" description="Helical" evidence="5">
    <location>
        <begin position="6"/>
        <end position="23"/>
    </location>
</feature>
<keyword evidence="4 5" id="KW-0472">Membrane</keyword>
<comment type="subcellular location">
    <subcellularLocation>
        <location evidence="1">Membrane</location>
        <topology evidence="1">Multi-pass membrane protein</topology>
    </subcellularLocation>
</comment>
<feature type="transmembrane region" description="Helical" evidence="5">
    <location>
        <begin position="59"/>
        <end position="79"/>
    </location>
</feature>
<dbReference type="KEGG" id="sgq:SGLAD_v1c02150"/>
<evidence type="ECO:0000256" key="2">
    <source>
        <dbReference type="ARBA" id="ARBA00022692"/>
    </source>
</evidence>
<evidence type="ECO:0000313" key="7">
    <source>
        <dbReference type="Proteomes" id="UP000294309"/>
    </source>
</evidence>
<keyword evidence="3 5" id="KW-1133">Transmembrane helix</keyword>
<dbReference type="AlphaFoldDB" id="A0A4P7AGC6"/>
<feature type="transmembrane region" description="Helical" evidence="5">
    <location>
        <begin position="35"/>
        <end position="53"/>
    </location>
</feature>
<dbReference type="Pfam" id="PF04193">
    <property type="entry name" value="PQ-loop"/>
    <property type="match status" value="1"/>
</dbReference>
<name>A0A4P7AGC6_9MOLU</name>
<evidence type="ECO:0000256" key="4">
    <source>
        <dbReference type="ARBA" id="ARBA00023136"/>
    </source>
</evidence>
<evidence type="ECO:0000313" key="6">
    <source>
        <dbReference type="EMBL" id="QBQ07414.1"/>
    </source>
</evidence>
<dbReference type="Gene3D" id="1.20.1280.290">
    <property type="match status" value="1"/>
</dbReference>
<dbReference type="InterPro" id="IPR006603">
    <property type="entry name" value="PQ-loop_rpt"/>
</dbReference>
<gene>
    <name evidence="6" type="ORF">SGLAD_v1c02150</name>
</gene>
<sequence length="120" mass="13801">MSFNDILSWIASISLVSSLIPQIIRIAQRRSAKDVSLITILFFVIGNGIWVVYAALINYVQLLVTNTLLCSFGWILLILKTISSYKYKKYLNFIHNNEHILNLNEEDLINLINKSSKEKK</sequence>
<dbReference type="Proteomes" id="UP000294309">
    <property type="component" value="Chromosome"/>
</dbReference>
<dbReference type="EMBL" id="CP038013">
    <property type="protein sequence ID" value="QBQ07414.1"/>
    <property type="molecule type" value="Genomic_DNA"/>
</dbReference>
<dbReference type="OrthoDB" id="9814012at2"/>
<evidence type="ECO:0000256" key="3">
    <source>
        <dbReference type="ARBA" id="ARBA00022989"/>
    </source>
</evidence>
<protein>
    <submittedName>
        <fullName evidence="6">MtN3 and saliva related transmembrane protein</fullName>
    </submittedName>
</protein>
<dbReference type="GO" id="GO:0016020">
    <property type="term" value="C:membrane"/>
    <property type="evidence" value="ECO:0007669"/>
    <property type="project" value="UniProtKB-SubCell"/>
</dbReference>
<accession>A0A4P7AGC6</accession>
<proteinExistence type="predicted"/>
<reference evidence="6 7" key="1">
    <citation type="submission" date="2019-03" db="EMBL/GenBank/DDBJ databases">
        <title>Complete genome sequence of Spiroplasma gladiatoris TG-1 (DSM 22552).</title>
        <authorList>
            <person name="Lin Y.-C."/>
            <person name="Chou L."/>
            <person name="Kuo C.-H."/>
        </authorList>
    </citation>
    <scope>NUCLEOTIDE SEQUENCE [LARGE SCALE GENOMIC DNA]</scope>
    <source>
        <strain evidence="6 7">TG-1</strain>
    </source>
</reference>
<organism evidence="6 7">
    <name type="scientific">Spiroplasma gladiatoris</name>
    <dbReference type="NCBI Taxonomy" id="2143"/>
    <lineage>
        <taxon>Bacteria</taxon>
        <taxon>Bacillati</taxon>
        <taxon>Mycoplasmatota</taxon>
        <taxon>Mollicutes</taxon>
        <taxon>Entomoplasmatales</taxon>
        <taxon>Spiroplasmataceae</taxon>
        <taxon>Spiroplasma</taxon>
    </lineage>
</organism>